<dbReference type="Proteomes" id="UP001732700">
    <property type="component" value="Chromosome 2C"/>
</dbReference>
<evidence type="ECO:0000313" key="2">
    <source>
        <dbReference type="Proteomes" id="UP001732700"/>
    </source>
</evidence>
<reference evidence="1" key="2">
    <citation type="submission" date="2025-09" db="UniProtKB">
        <authorList>
            <consortium name="EnsemblPlants"/>
        </authorList>
    </citation>
    <scope>IDENTIFICATION</scope>
</reference>
<organism evidence="1 2">
    <name type="scientific">Avena sativa</name>
    <name type="common">Oat</name>
    <dbReference type="NCBI Taxonomy" id="4498"/>
    <lineage>
        <taxon>Eukaryota</taxon>
        <taxon>Viridiplantae</taxon>
        <taxon>Streptophyta</taxon>
        <taxon>Embryophyta</taxon>
        <taxon>Tracheophyta</taxon>
        <taxon>Spermatophyta</taxon>
        <taxon>Magnoliopsida</taxon>
        <taxon>Liliopsida</taxon>
        <taxon>Poales</taxon>
        <taxon>Poaceae</taxon>
        <taxon>BOP clade</taxon>
        <taxon>Pooideae</taxon>
        <taxon>Poodae</taxon>
        <taxon>Poeae</taxon>
        <taxon>Poeae Chloroplast Group 1 (Aveneae type)</taxon>
        <taxon>Aveninae</taxon>
        <taxon>Avena</taxon>
    </lineage>
</organism>
<name>A0ACD5UJJ4_AVESA</name>
<protein>
    <submittedName>
        <fullName evidence="1">Uncharacterized protein</fullName>
    </submittedName>
</protein>
<accession>A0ACD5UJJ4</accession>
<evidence type="ECO:0000313" key="1">
    <source>
        <dbReference type="EnsemblPlants" id="AVESA.00010b.r2.2CG0263150.1.CDS"/>
    </source>
</evidence>
<keyword evidence="2" id="KW-1185">Reference proteome</keyword>
<proteinExistence type="predicted"/>
<sequence length="263" mass="28725">MFGTDASVPLSENVQLRYSDSRLPALFSYLGSCVTSCDPRAMSIVLPRIILRPFGVSPGGRYRRRRRARRASSVEVTNGREAGSSKKPAAAGLEVLYDDGFGAVAMKDYFDAVRVMAAEDDGGPPRWFCPVECARPKVDRAPLLLFLPGTDGVGMELILHHRSLGRVFEVCCFHIPVNDRTPFEGLLQIVEDNVKYENALSPNRPIYIVGDSFGGCLAISVAARNPKNDLVLVLVNPGNIACFGNGAKQHSSYTSSPSQIFDW</sequence>
<dbReference type="EnsemblPlants" id="AVESA.00010b.r2.2CG0263150.1">
    <property type="protein sequence ID" value="AVESA.00010b.r2.2CG0263150.1.CDS"/>
    <property type="gene ID" value="AVESA.00010b.r2.2CG0263150"/>
</dbReference>
<reference evidence="1" key="1">
    <citation type="submission" date="2021-05" db="EMBL/GenBank/DDBJ databases">
        <authorList>
            <person name="Scholz U."/>
            <person name="Mascher M."/>
            <person name="Fiebig A."/>
        </authorList>
    </citation>
    <scope>NUCLEOTIDE SEQUENCE [LARGE SCALE GENOMIC DNA]</scope>
</reference>